<accession>A0AAN7QMX2</accession>
<comment type="caution">
    <text evidence="1">The sequence shown here is derived from an EMBL/GenBank/DDBJ whole genome shotgun (WGS) entry which is preliminary data.</text>
</comment>
<evidence type="ECO:0000313" key="1">
    <source>
        <dbReference type="EMBL" id="KAK4885228.1"/>
    </source>
</evidence>
<sequence length="244" mass="27966">MFKRKLSALQYPQCDFVNGKDETEFRKVIVWLEENKIKKYKPESRPISDIKSSNWKKSFEQYKKDVCCPVKSDTLIELDWFINLALQKEYIQNKSKYEKHSLEILKSPNTPNVVPDNPLDHLDFGSKDFENGVKAIAQMLQILSHPDPLITLKAISKLICNRLNNNAIKNPEDYVIKGAPFPFEDAIKGYDLGDLVLNKAAKILRLLYIQNLRDLQTKSNELIVSVQSITANPKTDTKLGKVGK</sequence>
<reference evidence="2" key="1">
    <citation type="submission" date="2023-01" db="EMBL/GenBank/DDBJ databases">
        <title>Key to firefly adult light organ development and bioluminescence: homeobox transcription factors regulate luciferase expression and transportation to peroxisome.</title>
        <authorList>
            <person name="Fu X."/>
        </authorList>
    </citation>
    <scope>NUCLEOTIDE SEQUENCE [LARGE SCALE GENOMIC DNA]</scope>
</reference>
<organism evidence="1 2">
    <name type="scientific">Aquatica leii</name>
    <dbReference type="NCBI Taxonomy" id="1421715"/>
    <lineage>
        <taxon>Eukaryota</taxon>
        <taxon>Metazoa</taxon>
        <taxon>Ecdysozoa</taxon>
        <taxon>Arthropoda</taxon>
        <taxon>Hexapoda</taxon>
        <taxon>Insecta</taxon>
        <taxon>Pterygota</taxon>
        <taxon>Neoptera</taxon>
        <taxon>Endopterygota</taxon>
        <taxon>Coleoptera</taxon>
        <taxon>Polyphaga</taxon>
        <taxon>Elateriformia</taxon>
        <taxon>Elateroidea</taxon>
        <taxon>Lampyridae</taxon>
        <taxon>Luciolinae</taxon>
        <taxon>Aquatica</taxon>
    </lineage>
</organism>
<proteinExistence type="predicted"/>
<dbReference type="EMBL" id="JARPUR010000001">
    <property type="protein sequence ID" value="KAK4885228.1"/>
    <property type="molecule type" value="Genomic_DNA"/>
</dbReference>
<dbReference type="Pfam" id="PF10036">
    <property type="entry name" value="RLL"/>
    <property type="match status" value="1"/>
</dbReference>
<evidence type="ECO:0008006" key="3">
    <source>
        <dbReference type="Google" id="ProtNLM"/>
    </source>
</evidence>
<protein>
    <recommendedName>
        <fullName evidence="3">RNA transcription, translation and transport factor protein</fullName>
    </recommendedName>
</protein>
<evidence type="ECO:0000313" key="2">
    <source>
        <dbReference type="Proteomes" id="UP001353858"/>
    </source>
</evidence>
<name>A0AAN7QMX2_9COLE</name>
<gene>
    <name evidence="1" type="ORF">RN001_001499</name>
</gene>
<dbReference type="InterPro" id="IPR019265">
    <property type="entry name" value="RTRAF"/>
</dbReference>
<dbReference type="PANTHER" id="PTHR15924">
    <property type="entry name" value="CLE"/>
    <property type="match status" value="1"/>
</dbReference>
<dbReference type="Proteomes" id="UP001353858">
    <property type="component" value="Unassembled WGS sequence"/>
</dbReference>
<dbReference type="AlphaFoldDB" id="A0AAN7QMX2"/>
<keyword evidence="2" id="KW-1185">Reference proteome</keyword>